<name>A0A395GPS9_9EURO</name>
<dbReference type="OrthoDB" id="4358152at2759"/>
<evidence type="ECO:0000313" key="2">
    <source>
        <dbReference type="Proteomes" id="UP000249402"/>
    </source>
</evidence>
<sequence length="411" mass="47579">MSPNGHPDLFATLPSPILAMVLEQLEDLASLHSAYRASPAIFSLLHEDGTARRVVEAVMELSVPEETHILIRKFARLRYDRAVAGVNDFIHRYIKNTTEYTQLPRDIPVSALCDILTASSTVRYLAHAGMHEMIDRCMALEMYQMENPKLKYIRNAHRTPALCNSEYFPVPKPPRVRYQQEDAGPPSPAEEQIAMRAIWQLFLIWELRSGVVKSQWMWPASEVSKLQDLHFDEIWQHSLFNSVIEQSRTMADCRCMFPALPSSVERYRAAKSLACTAQWRLSCNCAPRSASQIKRIDSMNCTSAYSFVLVVLSAWYTSPCRYVEFRSFRRFGFAIWDHQRMEAFGLLYPDRGAPPTSQSPRSEADQYVRWESILSEEDLQDIERKRRHFWPGREMVHVESRHSIDLNYELP</sequence>
<gene>
    <name evidence="1" type="ORF">BO80DRAFT_504859</name>
</gene>
<dbReference type="RefSeq" id="XP_025571684.1">
    <property type="nucleotide sequence ID" value="XM_025724450.1"/>
</dbReference>
<accession>A0A395GPS9</accession>
<dbReference type="EMBL" id="KZ824464">
    <property type="protein sequence ID" value="RAK97356.1"/>
    <property type="molecule type" value="Genomic_DNA"/>
</dbReference>
<keyword evidence="2" id="KW-1185">Reference proteome</keyword>
<protein>
    <recommendedName>
        <fullName evidence="3">F-box domain-containing protein</fullName>
    </recommendedName>
</protein>
<dbReference type="AlphaFoldDB" id="A0A395GPS9"/>
<dbReference type="VEuPathDB" id="FungiDB:BO80DRAFT_504859"/>
<reference evidence="1 2" key="1">
    <citation type="submission" date="2018-02" db="EMBL/GenBank/DDBJ databases">
        <title>The genomes of Aspergillus section Nigri reveals drivers in fungal speciation.</title>
        <authorList>
            <consortium name="DOE Joint Genome Institute"/>
            <person name="Vesth T.C."/>
            <person name="Nybo J."/>
            <person name="Theobald S."/>
            <person name="Brandl J."/>
            <person name="Frisvad J.C."/>
            <person name="Nielsen K.F."/>
            <person name="Lyhne E.K."/>
            <person name="Kogle M.E."/>
            <person name="Kuo A."/>
            <person name="Riley R."/>
            <person name="Clum A."/>
            <person name="Nolan M."/>
            <person name="Lipzen A."/>
            <person name="Salamov A."/>
            <person name="Henrissat B."/>
            <person name="Wiebenga A."/>
            <person name="De vries R.P."/>
            <person name="Grigoriev I.V."/>
            <person name="Mortensen U.H."/>
            <person name="Andersen M.R."/>
            <person name="Baker S.E."/>
        </authorList>
    </citation>
    <scope>NUCLEOTIDE SEQUENCE [LARGE SCALE GENOMIC DNA]</scope>
    <source>
        <strain evidence="1 2">CBS 121593</strain>
    </source>
</reference>
<dbReference type="STRING" id="1448316.A0A395GPS9"/>
<proteinExistence type="predicted"/>
<evidence type="ECO:0000313" key="1">
    <source>
        <dbReference type="EMBL" id="RAK97356.1"/>
    </source>
</evidence>
<dbReference type="GeneID" id="37229315"/>
<dbReference type="Proteomes" id="UP000249402">
    <property type="component" value="Unassembled WGS sequence"/>
</dbReference>
<organism evidence="1 2">
    <name type="scientific">Aspergillus ibericus CBS 121593</name>
    <dbReference type="NCBI Taxonomy" id="1448316"/>
    <lineage>
        <taxon>Eukaryota</taxon>
        <taxon>Fungi</taxon>
        <taxon>Dikarya</taxon>
        <taxon>Ascomycota</taxon>
        <taxon>Pezizomycotina</taxon>
        <taxon>Eurotiomycetes</taxon>
        <taxon>Eurotiomycetidae</taxon>
        <taxon>Eurotiales</taxon>
        <taxon>Aspergillaceae</taxon>
        <taxon>Aspergillus</taxon>
        <taxon>Aspergillus subgen. Circumdati</taxon>
    </lineage>
</organism>
<evidence type="ECO:0008006" key="3">
    <source>
        <dbReference type="Google" id="ProtNLM"/>
    </source>
</evidence>